<dbReference type="OrthoDB" id="2077946at2"/>
<sequence>MDSATNIKSSVRKVLAEVLRASKASPASIHRSLMQFADRGAAKTIVRTNFDLLLEGAAAKRSSQAIQSYALGEIPRRGRHEAFSGVLHIHGALNAIRPEPRI</sequence>
<accession>A0A5Q0BFP2</accession>
<reference evidence="1 2" key="1">
    <citation type="submission" date="2019-09" db="EMBL/GenBank/DDBJ databases">
        <title>Ecophysiology of the spiral-shaped methanotroph Methylospira mobilis as revealed by the complete genome sequence.</title>
        <authorList>
            <person name="Oshkin I.Y."/>
            <person name="Dedysh S.N."/>
            <person name="Miroshnikov K."/>
            <person name="Danilova O.V."/>
            <person name="Hakobyan A."/>
            <person name="Liesack W."/>
        </authorList>
    </citation>
    <scope>NUCLEOTIDE SEQUENCE [LARGE SCALE GENOMIC DNA]</scope>
    <source>
        <strain evidence="1 2">Shm1</strain>
    </source>
</reference>
<dbReference type="EMBL" id="CP044205">
    <property type="protein sequence ID" value="QFY42640.1"/>
    <property type="molecule type" value="Genomic_DNA"/>
</dbReference>
<dbReference type="InParanoid" id="A0A5Q0BFP2"/>
<dbReference type="AlphaFoldDB" id="A0A5Q0BFP2"/>
<name>A0A5Q0BFP2_9GAMM</name>
<keyword evidence="2" id="KW-1185">Reference proteome</keyword>
<dbReference type="KEGG" id="mmob:F6R98_08400"/>
<protein>
    <submittedName>
        <fullName evidence="1">Uncharacterized protein</fullName>
    </submittedName>
</protein>
<evidence type="ECO:0000313" key="1">
    <source>
        <dbReference type="EMBL" id="QFY42640.1"/>
    </source>
</evidence>
<proteinExistence type="predicted"/>
<dbReference type="Proteomes" id="UP000325755">
    <property type="component" value="Chromosome"/>
</dbReference>
<dbReference type="RefSeq" id="WP_153248635.1">
    <property type="nucleotide sequence ID" value="NZ_CP044205.1"/>
</dbReference>
<evidence type="ECO:0000313" key="2">
    <source>
        <dbReference type="Proteomes" id="UP000325755"/>
    </source>
</evidence>
<organism evidence="1 2">
    <name type="scientific">Candidatus Methylospira mobilis</name>
    <dbReference type="NCBI Taxonomy" id="1808979"/>
    <lineage>
        <taxon>Bacteria</taxon>
        <taxon>Pseudomonadati</taxon>
        <taxon>Pseudomonadota</taxon>
        <taxon>Gammaproteobacteria</taxon>
        <taxon>Methylococcales</taxon>
        <taxon>Methylococcaceae</taxon>
        <taxon>Candidatus Methylospira</taxon>
    </lineage>
</organism>
<gene>
    <name evidence="1" type="ORF">F6R98_08400</name>
</gene>